<keyword evidence="21" id="KW-1185">Reference proteome</keyword>
<evidence type="ECO:0000256" key="11">
    <source>
        <dbReference type="ARBA" id="ARBA00022723"/>
    </source>
</evidence>
<organism evidence="20 21">
    <name type="scientific">Litorivicinus lipolyticus</name>
    <dbReference type="NCBI Taxonomy" id="418701"/>
    <lineage>
        <taxon>Bacteria</taxon>
        <taxon>Pseudomonadati</taxon>
        <taxon>Pseudomonadota</taxon>
        <taxon>Gammaproteobacteria</taxon>
        <taxon>Oceanospirillales</taxon>
        <taxon>Litorivicinaceae</taxon>
        <taxon>Litorivicinus</taxon>
    </lineage>
</organism>
<dbReference type="SUPFAM" id="SSF81343">
    <property type="entry name" value="Fumarate reductase respiratory complex transmembrane subunits"/>
    <property type="match status" value="1"/>
</dbReference>
<feature type="transmembrane region" description="Helical" evidence="19">
    <location>
        <begin position="91"/>
        <end position="112"/>
    </location>
</feature>
<dbReference type="UniPathway" id="UPA00223"/>
<dbReference type="InterPro" id="IPR014312">
    <property type="entry name" value="Succ_DH_anchor"/>
</dbReference>
<evidence type="ECO:0000256" key="16">
    <source>
        <dbReference type="PIRNR" id="PIRNR000169"/>
    </source>
</evidence>
<evidence type="ECO:0000256" key="12">
    <source>
        <dbReference type="ARBA" id="ARBA00022982"/>
    </source>
</evidence>
<proteinExistence type="predicted"/>
<dbReference type="EMBL" id="CP045871">
    <property type="protein sequence ID" value="QGG80542.1"/>
    <property type="molecule type" value="Genomic_DNA"/>
</dbReference>
<sequence length="114" mass="12577">MVTKATNLGRNGVSDWIMQRASAVILAAYTVFVVGYLLLNDVDAAMWQGLFSSLPMQIFSMLAVLAFVAHAWIGMWTVVTDYVKPIRVRYAAIMAIALILFAYLVWGVAVVFGN</sequence>
<dbReference type="OrthoDB" id="5612767at2"/>
<dbReference type="CDD" id="cd03494">
    <property type="entry name" value="SQR_TypeC_SdhD"/>
    <property type="match status" value="1"/>
</dbReference>
<evidence type="ECO:0000256" key="3">
    <source>
        <dbReference type="ARBA" id="ARBA00005163"/>
    </source>
</evidence>
<dbReference type="PIRSF" id="PIRSF000169">
    <property type="entry name" value="SDH_D"/>
    <property type="match status" value="1"/>
</dbReference>
<feature type="transmembrane region" description="Helical" evidence="19">
    <location>
        <begin position="21"/>
        <end position="39"/>
    </location>
</feature>
<keyword evidence="15 16" id="KW-0472">Membrane</keyword>
<evidence type="ECO:0000256" key="7">
    <source>
        <dbReference type="ARBA" id="ARBA00022519"/>
    </source>
</evidence>
<dbReference type="Pfam" id="PF01127">
    <property type="entry name" value="Sdh_cyt"/>
    <property type="match status" value="1"/>
</dbReference>
<feature type="binding site" evidence="17">
    <location>
        <position position="82"/>
    </location>
    <ligand>
        <name>a ubiquinone</name>
        <dbReference type="ChEBI" id="CHEBI:16389"/>
    </ligand>
</feature>
<evidence type="ECO:0000256" key="15">
    <source>
        <dbReference type="ARBA" id="ARBA00023136"/>
    </source>
</evidence>
<keyword evidence="5 16" id="KW-0813">Transport</keyword>
<dbReference type="GO" id="GO:0009055">
    <property type="term" value="F:electron transfer activity"/>
    <property type="evidence" value="ECO:0007669"/>
    <property type="project" value="TreeGrafter"/>
</dbReference>
<dbReference type="AlphaFoldDB" id="A0A5Q2QDZ2"/>
<dbReference type="PANTHER" id="PTHR38689:SF1">
    <property type="entry name" value="SUCCINATE DEHYDROGENASE HYDROPHOBIC MEMBRANE ANCHOR SUBUNIT"/>
    <property type="match status" value="1"/>
</dbReference>
<dbReference type="GO" id="GO:0020037">
    <property type="term" value="F:heme binding"/>
    <property type="evidence" value="ECO:0007669"/>
    <property type="project" value="InterPro"/>
</dbReference>
<evidence type="ECO:0000256" key="13">
    <source>
        <dbReference type="ARBA" id="ARBA00022989"/>
    </source>
</evidence>
<comment type="cofactor">
    <cofactor evidence="18">
        <name>heme</name>
        <dbReference type="ChEBI" id="CHEBI:30413"/>
    </cofactor>
    <text evidence="18">The heme is bound between the two transmembrane subunits.</text>
</comment>
<evidence type="ECO:0000256" key="9">
    <source>
        <dbReference type="ARBA" id="ARBA00022617"/>
    </source>
</evidence>
<evidence type="ECO:0000256" key="1">
    <source>
        <dbReference type="ARBA" id="ARBA00004050"/>
    </source>
</evidence>
<evidence type="ECO:0000256" key="8">
    <source>
        <dbReference type="ARBA" id="ARBA00022532"/>
    </source>
</evidence>
<keyword evidence="13 19" id="KW-1133">Transmembrane helix</keyword>
<dbReference type="PANTHER" id="PTHR38689">
    <property type="entry name" value="SUCCINATE DEHYDROGENASE HYDROPHOBIC MEMBRANE ANCHOR SUBUNIT"/>
    <property type="match status" value="1"/>
</dbReference>
<comment type="function">
    <text evidence="1 16">Membrane-anchoring subunit of succinate dehydrogenase (SDH).</text>
</comment>
<keyword evidence="11 18" id="KW-0479">Metal-binding</keyword>
<keyword evidence="9 18" id="KW-0349">Heme</keyword>
<keyword evidence="7 16" id="KW-0997">Cell inner membrane</keyword>
<evidence type="ECO:0000256" key="6">
    <source>
        <dbReference type="ARBA" id="ARBA00022475"/>
    </source>
</evidence>
<protein>
    <recommendedName>
        <fullName evidence="4 16">Succinate dehydrogenase hydrophobic membrane anchor subunit</fullName>
    </recommendedName>
</protein>
<evidence type="ECO:0000256" key="18">
    <source>
        <dbReference type="PIRSR" id="PIRSR000169-2"/>
    </source>
</evidence>
<reference evidence="20 21" key="1">
    <citation type="submission" date="2019-11" db="EMBL/GenBank/DDBJ databases">
        <authorList>
            <person name="Khan S.A."/>
            <person name="Jeon C.O."/>
            <person name="Chun B.H."/>
        </authorList>
    </citation>
    <scope>NUCLEOTIDE SEQUENCE [LARGE SCALE GENOMIC DNA]</scope>
    <source>
        <strain evidence="20 21">IMCC 1097</strain>
    </source>
</reference>
<dbReference type="InterPro" id="IPR034804">
    <property type="entry name" value="SQR/QFR_C/D"/>
</dbReference>
<gene>
    <name evidence="20" type="primary">sdhD</name>
    <name evidence="20" type="ORF">GH975_08145</name>
</gene>
<keyword evidence="14 18" id="KW-0408">Iron</keyword>
<dbReference type="InterPro" id="IPR000701">
    <property type="entry name" value="SuccDH_FuR_B_TM-su"/>
</dbReference>
<comment type="subcellular location">
    <subcellularLocation>
        <location evidence="2 16">Cell inner membrane</location>
        <topology evidence="2 16">Multi-pass membrane protein</topology>
    </subcellularLocation>
</comment>
<evidence type="ECO:0000313" key="20">
    <source>
        <dbReference type="EMBL" id="QGG80542.1"/>
    </source>
</evidence>
<evidence type="ECO:0000256" key="14">
    <source>
        <dbReference type="ARBA" id="ARBA00023004"/>
    </source>
</evidence>
<dbReference type="Gene3D" id="1.20.1300.10">
    <property type="entry name" value="Fumarate reductase/succinate dehydrogenase, transmembrane subunit"/>
    <property type="match status" value="1"/>
</dbReference>
<dbReference type="GO" id="GO:0005886">
    <property type="term" value="C:plasma membrane"/>
    <property type="evidence" value="ECO:0007669"/>
    <property type="project" value="UniProtKB-SubCell"/>
</dbReference>
<dbReference type="GO" id="GO:0006099">
    <property type="term" value="P:tricarboxylic acid cycle"/>
    <property type="evidence" value="ECO:0007669"/>
    <property type="project" value="UniProtKB-UniRule"/>
</dbReference>
<dbReference type="GO" id="GO:0046872">
    <property type="term" value="F:metal ion binding"/>
    <property type="evidence" value="ECO:0007669"/>
    <property type="project" value="UniProtKB-KW"/>
</dbReference>
<feature type="binding site" description="axial binding residue" evidence="18">
    <location>
        <position position="70"/>
    </location>
    <ligand>
        <name>heme</name>
        <dbReference type="ChEBI" id="CHEBI:30413"/>
        <note>ligand shared with second transmembrane subunit</note>
    </ligand>
    <ligandPart>
        <name>Fe</name>
        <dbReference type="ChEBI" id="CHEBI:18248"/>
    </ligandPart>
</feature>
<evidence type="ECO:0000256" key="4">
    <source>
        <dbReference type="ARBA" id="ARBA00019425"/>
    </source>
</evidence>
<dbReference type="KEGG" id="llp:GH975_08145"/>
<name>A0A5Q2QDZ2_9GAMM</name>
<dbReference type="NCBIfam" id="TIGR02968">
    <property type="entry name" value="succ_dehyd_anc"/>
    <property type="match status" value="1"/>
</dbReference>
<keyword evidence="8 16" id="KW-0816">Tricarboxylic acid cycle</keyword>
<comment type="pathway">
    <text evidence="3 16">Carbohydrate metabolism; tricarboxylic acid cycle.</text>
</comment>
<evidence type="ECO:0000256" key="5">
    <source>
        <dbReference type="ARBA" id="ARBA00022448"/>
    </source>
</evidence>
<keyword evidence="6 16" id="KW-1003">Cell membrane</keyword>
<keyword evidence="12 16" id="KW-0249">Electron transport</keyword>
<keyword evidence="10 19" id="KW-0812">Transmembrane</keyword>
<evidence type="ECO:0000256" key="2">
    <source>
        <dbReference type="ARBA" id="ARBA00004429"/>
    </source>
</evidence>
<evidence type="ECO:0000256" key="17">
    <source>
        <dbReference type="PIRSR" id="PIRSR000169-1"/>
    </source>
</evidence>
<dbReference type="RefSeq" id="WP_153714046.1">
    <property type="nucleotide sequence ID" value="NZ_CP045871.1"/>
</dbReference>
<feature type="transmembrane region" description="Helical" evidence="19">
    <location>
        <begin position="59"/>
        <end position="79"/>
    </location>
</feature>
<dbReference type="GO" id="GO:0017004">
    <property type="term" value="P:cytochrome complex assembly"/>
    <property type="evidence" value="ECO:0007669"/>
    <property type="project" value="TreeGrafter"/>
</dbReference>
<evidence type="ECO:0000313" key="21">
    <source>
        <dbReference type="Proteomes" id="UP000388235"/>
    </source>
</evidence>
<dbReference type="Proteomes" id="UP000388235">
    <property type="component" value="Chromosome"/>
</dbReference>
<evidence type="ECO:0000256" key="19">
    <source>
        <dbReference type="SAM" id="Phobius"/>
    </source>
</evidence>
<accession>A0A5Q2QDZ2</accession>
<evidence type="ECO:0000256" key="10">
    <source>
        <dbReference type="ARBA" id="ARBA00022692"/>
    </source>
</evidence>